<dbReference type="AlphaFoldDB" id="A0A645DZC3"/>
<comment type="caution">
    <text evidence="1">The sequence shown here is derived from an EMBL/GenBank/DDBJ whole genome shotgun (WGS) entry which is preliminary data.</text>
</comment>
<reference evidence="1" key="1">
    <citation type="submission" date="2019-08" db="EMBL/GenBank/DDBJ databases">
        <authorList>
            <person name="Kucharzyk K."/>
            <person name="Murdoch R.W."/>
            <person name="Higgins S."/>
            <person name="Loffler F."/>
        </authorList>
    </citation>
    <scope>NUCLEOTIDE SEQUENCE</scope>
</reference>
<organism evidence="1">
    <name type="scientific">bioreactor metagenome</name>
    <dbReference type="NCBI Taxonomy" id="1076179"/>
    <lineage>
        <taxon>unclassified sequences</taxon>
        <taxon>metagenomes</taxon>
        <taxon>ecological metagenomes</taxon>
    </lineage>
</organism>
<accession>A0A645DZC3</accession>
<name>A0A645DZC3_9ZZZZ</name>
<sequence length="65" mass="7796">MSRRFRPILSCFLDKLYIKGQLELMTKSLNHVYSQPFKTPTTLADTDELETDFKELRKWLEKSTR</sequence>
<dbReference type="EMBL" id="VSSQ01041112">
    <property type="protein sequence ID" value="MPM94488.1"/>
    <property type="molecule type" value="Genomic_DNA"/>
</dbReference>
<proteinExistence type="predicted"/>
<evidence type="ECO:0000313" key="1">
    <source>
        <dbReference type="EMBL" id="MPM94488.1"/>
    </source>
</evidence>
<gene>
    <name evidence="1" type="ORF">SDC9_141634</name>
</gene>
<protein>
    <submittedName>
        <fullName evidence="1">Uncharacterized protein</fullName>
    </submittedName>
</protein>